<dbReference type="Proteomes" id="UP000028837">
    <property type="component" value="Unassembled WGS sequence"/>
</dbReference>
<dbReference type="OrthoDB" id="95390at2759"/>
<dbReference type="GO" id="GO:0097546">
    <property type="term" value="C:ciliary base"/>
    <property type="evidence" value="ECO:0007669"/>
    <property type="project" value="TreeGrafter"/>
</dbReference>
<dbReference type="GO" id="GO:0120170">
    <property type="term" value="F:intraciliary transport particle B binding"/>
    <property type="evidence" value="ECO:0007669"/>
    <property type="project" value="TreeGrafter"/>
</dbReference>
<dbReference type="PANTHER" id="PTHR14781">
    <property type="entry name" value="INTRAFLAGELLAR TRANSPORT PROTEIN 56"/>
    <property type="match status" value="1"/>
</dbReference>
<keyword evidence="4" id="KW-0802">TPR repeat</keyword>
<dbReference type="GO" id="GO:0035720">
    <property type="term" value="P:intraciliary anterograde transport"/>
    <property type="evidence" value="ECO:0007669"/>
    <property type="project" value="TreeGrafter"/>
</dbReference>
<keyword evidence="5" id="KW-0966">Cell projection</keyword>
<dbReference type="Pfam" id="PF13432">
    <property type="entry name" value="TPR_16"/>
    <property type="match status" value="1"/>
</dbReference>
<evidence type="ECO:0000313" key="6">
    <source>
        <dbReference type="EMBL" id="KFG30045.1"/>
    </source>
</evidence>
<dbReference type="EMBL" id="AHZU02001673">
    <property type="protein sequence ID" value="KFG30045.1"/>
    <property type="molecule type" value="Genomic_DNA"/>
</dbReference>
<gene>
    <name evidence="6" type="ORF">TGDOM2_255500</name>
</gene>
<evidence type="ECO:0000256" key="2">
    <source>
        <dbReference type="ARBA" id="ARBA00007834"/>
    </source>
</evidence>
<organism evidence="6 7">
    <name type="scientific">Toxoplasma gondii GAB2-2007-GAL-DOM2</name>
    <dbReference type="NCBI Taxonomy" id="1130820"/>
    <lineage>
        <taxon>Eukaryota</taxon>
        <taxon>Sar</taxon>
        <taxon>Alveolata</taxon>
        <taxon>Apicomplexa</taxon>
        <taxon>Conoidasida</taxon>
        <taxon>Coccidia</taxon>
        <taxon>Eucoccidiorida</taxon>
        <taxon>Eimeriorina</taxon>
        <taxon>Sarcocystidae</taxon>
        <taxon>Toxoplasma</taxon>
    </lineage>
</organism>
<dbReference type="GO" id="GO:0035735">
    <property type="term" value="P:intraciliary transport involved in cilium assembly"/>
    <property type="evidence" value="ECO:0007669"/>
    <property type="project" value="TreeGrafter"/>
</dbReference>
<protein>
    <submittedName>
        <fullName evidence="6">Putative tetratricopeptide repeat protein 26</fullName>
    </submittedName>
</protein>
<evidence type="ECO:0000256" key="1">
    <source>
        <dbReference type="ARBA" id="ARBA00004138"/>
    </source>
</evidence>
<comment type="subcellular location">
    <subcellularLocation>
        <location evidence="1">Cell projection</location>
        <location evidence="1">Cilium</location>
    </subcellularLocation>
</comment>
<dbReference type="AlphaFoldDB" id="A0A086JD27"/>
<name>A0A086JD27_TOXGO</name>
<dbReference type="VEuPathDB" id="ToxoDB:TGDOM2_255500"/>
<evidence type="ECO:0000256" key="4">
    <source>
        <dbReference type="ARBA" id="ARBA00022803"/>
    </source>
</evidence>
<dbReference type="Gene3D" id="1.25.40.10">
    <property type="entry name" value="Tetratricopeptide repeat domain"/>
    <property type="match status" value="1"/>
</dbReference>
<dbReference type="GO" id="GO:0036064">
    <property type="term" value="C:ciliary basal body"/>
    <property type="evidence" value="ECO:0007669"/>
    <property type="project" value="TreeGrafter"/>
</dbReference>
<evidence type="ECO:0000256" key="3">
    <source>
        <dbReference type="ARBA" id="ARBA00022737"/>
    </source>
</evidence>
<comment type="caution">
    <text evidence="6">The sequence shown here is derived from an EMBL/GenBank/DDBJ whole genome shotgun (WGS) entry which is preliminary data.</text>
</comment>
<reference evidence="6 7" key="1">
    <citation type="submission" date="2014-02" db="EMBL/GenBank/DDBJ databases">
        <authorList>
            <person name="Sibley D."/>
            <person name="Venepally P."/>
            <person name="Karamycheva S."/>
            <person name="Hadjithomas M."/>
            <person name="Khan A."/>
            <person name="Brunk B."/>
            <person name="Roos D."/>
            <person name="Caler E."/>
            <person name="Lorenzi H."/>
        </authorList>
    </citation>
    <scope>NUCLEOTIDE SEQUENCE [LARGE SCALE GENOMIC DNA]</scope>
    <source>
        <strain evidence="6 7">GAB2-2007-GAL-DOM2</strain>
    </source>
</reference>
<dbReference type="SUPFAM" id="SSF48452">
    <property type="entry name" value="TPR-like"/>
    <property type="match status" value="2"/>
</dbReference>
<sequence>MIRPGTALRWQKPTVRTEVSPLPSETAWERKRASRQLPSLQDFLRKRDYSGAITLLQYEKEQGMKRPELRLWLAYCYFHAGLYPKAIHCLDWLLQRGKRCSANAHKNNEGASVEAQVDAANSVEVRESGCESDWVKRVVSGSDGPALEKSDSAEKCVTKNEYNAAPDALPACDAEVDVDEEDGDGGDTPERSSRLHLYKAICLYALYMFEAAKQEALLAQDSKARRRLLVCIAHHLRDPALDEMLEDLDEDDFRDQMTTAAVEYMRGRTDVACDIYRRLLSHHCECHALKIYYAMAAFKGEMFEIARGLVKDYQACRTTSVVASNVMACCLYEEDADASALKIYHLLGEEAGREETFFIQHNDILRHNACVFENGRRGLQVWGPLVKILPEARLNLTLLHISNGDYSSAFELMRDYEPATTTDSTIRALAFMLFGQAHDSEKHLSEAEQMFRTVGNADLGVDSLPGMQSMFYYYFLRRDYDAALDYAGRLEPYFSSEPSFQWNKALALGQEGRYEEAKDMLLRIDDEEYIKDLLFLRWLCRVYVATGDCEHALHLCLQQSDSSHCHALLKEVADDCYAIGDFYFALKAFFLLDKAEGNPLLWPALRGSAAGFLVRLSAGDEDITRLKEVVSLVQECSAPKVAKIVVALRKLGRNNGIILD</sequence>
<keyword evidence="3" id="KW-0677">Repeat</keyword>
<dbReference type="GO" id="GO:0030992">
    <property type="term" value="C:intraciliary transport particle B"/>
    <property type="evidence" value="ECO:0007669"/>
    <property type="project" value="TreeGrafter"/>
</dbReference>
<evidence type="ECO:0000313" key="7">
    <source>
        <dbReference type="Proteomes" id="UP000028837"/>
    </source>
</evidence>
<proteinExistence type="inferred from homology"/>
<dbReference type="InterPro" id="IPR030511">
    <property type="entry name" value="TTC26"/>
</dbReference>
<evidence type="ECO:0000256" key="5">
    <source>
        <dbReference type="ARBA" id="ARBA00023273"/>
    </source>
</evidence>
<comment type="similarity">
    <text evidence="2">Belongs to the IFT56 family.</text>
</comment>
<dbReference type="InterPro" id="IPR011990">
    <property type="entry name" value="TPR-like_helical_dom_sf"/>
</dbReference>
<accession>A0A086JD27</accession>
<dbReference type="PANTHER" id="PTHR14781:SF0">
    <property type="entry name" value="INTRAFLAGELLAR TRANSPORT PROTEIN 56"/>
    <property type="match status" value="1"/>
</dbReference>